<comment type="caution">
    <text evidence="2">The sequence shown here is derived from an EMBL/GenBank/DDBJ whole genome shotgun (WGS) entry which is preliminary data.</text>
</comment>
<evidence type="ECO:0000313" key="2">
    <source>
        <dbReference type="EMBL" id="KAL0363927.1"/>
    </source>
</evidence>
<dbReference type="EMBL" id="JACGWK010000003">
    <property type="protein sequence ID" value="KAL0363927.1"/>
    <property type="molecule type" value="Genomic_DNA"/>
</dbReference>
<evidence type="ECO:0000256" key="1">
    <source>
        <dbReference type="SAM" id="MobiDB-lite"/>
    </source>
</evidence>
<dbReference type="AlphaFoldDB" id="A0AAW2Q838"/>
<protein>
    <submittedName>
        <fullName evidence="2">Uncharacterized protein</fullName>
    </submittedName>
</protein>
<organism evidence="2">
    <name type="scientific">Sesamum angustifolium</name>
    <dbReference type="NCBI Taxonomy" id="2727405"/>
    <lineage>
        <taxon>Eukaryota</taxon>
        <taxon>Viridiplantae</taxon>
        <taxon>Streptophyta</taxon>
        <taxon>Embryophyta</taxon>
        <taxon>Tracheophyta</taxon>
        <taxon>Spermatophyta</taxon>
        <taxon>Magnoliopsida</taxon>
        <taxon>eudicotyledons</taxon>
        <taxon>Gunneridae</taxon>
        <taxon>Pentapetalae</taxon>
        <taxon>asterids</taxon>
        <taxon>lamiids</taxon>
        <taxon>Lamiales</taxon>
        <taxon>Pedaliaceae</taxon>
        <taxon>Sesamum</taxon>
    </lineage>
</organism>
<feature type="compositionally biased region" description="Polar residues" evidence="1">
    <location>
        <begin position="43"/>
        <end position="55"/>
    </location>
</feature>
<feature type="region of interest" description="Disordered" evidence="1">
    <location>
        <begin position="43"/>
        <end position="69"/>
    </location>
</feature>
<proteinExistence type="predicted"/>
<reference evidence="2" key="1">
    <citation type="submission" date="2020-06" db="EMBL/GenBank/DDBJ databases">
        <authorList>
            <person name="Li T."/>
            <person name="Hu X."/>
            <person name="Zhang T."/>
            <person name="Song X."/>
            <person name="Zhang H."/>
            <person name="Dai N."/>
            <person name="Sheng W."/>
            <person name="Hou X."/>
            <person name="Wei L."/>
        </authorList>
    </citation>
    <scope>NUCLEOTIDE SEQUENCE</scope>
    <source>
        <strain evidence="2">G01</strain>
        <tissue evidence="2">Leaf</tissue>
    </source>
</reference>
<gene>
    <name evidence="2" type="ORF">Sangu_0490300</name>
</gene>
<reference evidence="2" key="2">
    <citation type="journal article" date="2024" name="Plant">
        <title>Genomic evolution and insights into agronomic trait innovations of Sesamum species.</title>
        <authorList>
            <person name="Miao H."/>
            <person name="Wang L."/>
            <person name="Qu L."/>
            <person name="Liu H."/>
            <person name="Sun Y."/>
            <person name="Le M."/>
            <person name="Wang Q."/>
            <person name="Wei S."/>
            <person name="Zheng Y."/>
            <person name="Lin W."/>
            <person name="Duan Y."/>
            <person name="Cao H."/>
            <person name="Xiong S."/>
            <person name="Wang X."/>
            <person name="Wei L."/>
            <person name="Li C."/>
            <person name="Ma Q."/>
            <person name="Ju M."/>
            <person name="Zhao R."/>
            <person name="Li G."/>
            <person name="Mu C."/>
            <person name="Tian Q."/>
            <person name="Mei H."/>
            <person name="Zhang T."/>
            <person name="Gao T."/>
            <person name="Zhang H."/>
        </authorList>
    </citation>
    <scope>NUCLEOTIDE SEQUENCE</scope>
    <source>
        <strain evidence="2">G01</strain>
    </source>
</reference>
<name>A0AAW2Q838_9LAMI</name>
<accession>A0AAW2Q838</accession>
<sequence length="116" mass="12475">MTSAEAKWMKLTGNLNPTPGQSGAVSFRGSGLQRGWYREMGQTSRFPSVSSSRGGSNAIGFGGRQGPTKSFSGRSILSCANYGMRHTGECLGSPTNCVLPLPSTRTYCKELPYMER</sequence>